<dbReference type="Proteomes" id="UP001501523">
    <property type="component" value="Unassembled WGS sequence"/>
</dbReference>
<dbReference type="SUPFAM" id="SSF52172">
    <property type="entry name" value="CheY-like"/>
    <property type="match status" value="1"/>
</dbReference>
<keyword evidence="5" id="KW-1185">Reference proteome</keyword>
<dbReference type="Pfam" id="PF00072">
    <property type="entry name" value="Response_reg"/>
    <property type="match status" value="1"/>
</dbReference>
<keyword evidence="1 2" id="KW-0597">Phosphoprotein</keyword>
<name>A0ABN1IDG4_9GAMM</name>
<dbReference type="SMART" id="SM00448">
    <property type="entry name" value="REC"/>
    <property type="match status" value="1"/>
</dbReference>
<dbReference type="InterPro" id="IPR001789">
    <property type="entry name" value="Sig_transdc_resp-reg_receiver"/>
</dbReference>
<organism evidence="4 5">
    <name type="scientific">Dokdonella soli</name>
    <dbReference type="NCBI Taxonomy" id="529810"/>
    <lineage>
        <taxon>Bacteria</taxon>
        <taxon>Pseudomonadati</taxon>
        <taxon>Pseudomonadota</taxon>
        <taxon>Gammaproteobacteria</taxon>
        <taxon>Lysobacterales</taxon>
        <taxon>Rhodanobacteraceae</taxon>
        <taxon>Dokdonella</taxon>
    </lineage>
</organism>
<feature type="domain" description="Response regulatory" evidence="3">
    <location>
        <begin position="33"/>
        <end position="149"/>
    </location>
</feature>
<feature type="modified residue" description="4-aspartylphosphate" evidence="2">
    <location>
        <position position="82"/>
    </location>
</feature>
<comment type="caution">
    <text evidence="4">The sequence shown here is derived from an EMBL/GenBank/DDBJ whole genome shotgun (WGS) entry which is preliminary data.</text>
</comment>
<proteinExistence type="predicted"/>
<dbReference type="Gene3D" id="3.40.50.2300">
    <property type="match status" value="1"/>
</dbReference>
<dbReference type="PROSITE" id="PS50110">
    <property type="entry name" value="RESPONSE_REGULATORY"/>
    <property type="match status" value="1"/>
</dbReference>
<dbReference type="PANTHER" id="PTHR44591">
    <property type="entry name" value="STRESS RESPONSE REGULATOR PROTEIN 1"/>
    <property type="match status" value="1"/>
</dbReference>
<evidence type="ECO:0000259" key="3">
    <source>
        <dbReference type="PROSITE" id="PS50110"/>
    </source>
</evidence>
<dbReference type="InterPro" id="IPR011006">
    <property type="entry name" value="CheY-like_superfamily"/>
</dbReference>
<dbReference type="EMBL" id="BAAAEU010000004">
    <property type="protein sequence ID" value="GAA0708829.1"/>
    <property type="molecule type" value="Genomic_DNA"/>
</dbReference>
<sequence>MNTLDMLRGIFRAARLERDRRERPRTNARKGTRVLVVDDSPTIVAMLRKLLQQNGFITFEAGDAEQGVVLARTERPDLIFLDIVLPGMNGFAALRMLRHDPRTADIPIIMISGNAQATEQFYAQRIGADDFMKKPFTREDVFARIERLLDADLAPRRHAAALHAAS</sequence>
<accession>A0ABN1IDG4</accession>
<evidence type="ECO:0000313" key="5">
    <source>
        <dbReference type="Proteomes" id="UP001501523"/>
    </source>
</evidence>
<dbReference type="RefSeq" id="WP_379988918.1">
    <property type="nucleotide sequence ID" value="NZ_BAAAEU010000004.1"/>
</dbReference>
<reference evidence="4 5" key="1">
    <citation type="journal article" date="2019" name="Int. J. Syst. Evol. Microbiol.">
        <title>The Global Catalogue of Microorganisms (GCM) 10K type strain sequencing project: providing services to taxonomists for standard genome sequencing and annotation.</title>
        <authorList>
            <consortium name="The Broad Institute Genomics Platform"/>
            <consortium name="The Broad Institute Genome Sequencing Center for Infectious Disease"/>
            <person name="Wu L."/>
            <person name="Ma J."/>
        </authorList>
    </citation>
    <scope>NUCLEOTIDE SEQUENCE [LARGE SCALE GENOMIC DNA]</scope>
    <source>
        <strain evidence="4 5">JCM 15421</strain>
    </source>
</reference>
<gene>
    <name evidence="4" type="ORF">GCM10009105_08740</name>
</gene>
<evidence type="ECO:0000313" key="4">
    <source>
        <dbReference type="EMBL" id="GAA0708829.1"/>
    </source>
</evidence>
<dbReference type="InterPro" id="IPR050595">
    <property type="entry name" value="Bact_response_regulator"/>
</dbReference>
<dbReference type="PANTHER" id="PTHR44591:SF23">
    <property type="entry name" value="CHEY SUBFAMILY"/>
    <property type="match status" value="1"/>
</dbReference>
<evidence type="ECO:0000256" key="1">
    <source>
        <dbReference type="ARBA" id="ARBA00022553"/>
    </source>
</evidence>
<protein>
    <recommendedName>
        <fullName evidence="3">Response regulatory domain-containing protein</fullName>
    </recommendedName>
</protein>
<evidence type="ECO:0000256" key="2">
    <source>
        <dbReference type="PROSITE-ProRule" id="PRU00169"/>
    </source>
</evidence>